<protein>
    <submittedName>
        <fullName evidence="2">Uncharacterized protein</fullName>
    </submittedName>
</protein>
<dbReference type="OrthoDB" id="272387at2759"/>
<dbReference type="Proteomes" id="UP000419144">
    <property type="component" value="Unassembled WGS sequence"/>
</dbReference>
<feature type="region of interest" description="Disordered" evidence="1">
    <location>
        <begin position="102"/>
        <end position="122"/>
    </location>
</feature>
<accession>A0A640KTR6</accession>
<evidence type="ECO:0000313" key="3">
    <source>
        <dbReference type="Proteomes" id="UP000419144"/>
    </source>
</evidence>
<sequence>MSSEDESSWRLLFGIALSHGELVRARRLSHDGWMVFLSSAQLVGTATGIFPVLLEQLWQRQALSEGARRAGTDGRDSRVASASSRAFSFSVELSHTSLISKGVQGGGNSTTSPSASSPPLFSSAHEGESVGFSGFVDMMKVICVRIFQTQRFTRLREGHRNSDEDEGESALLALRQSAEDHVLLTESVKYTSGIFLRPFISRCIIHASSEMRLDSARNGWALHVNRLVTHVIGALLHTAILPLFRKYAVAGRLSEAGYYAFLRDTFPELDAVKETCAVAIFHHGGFPDIRPIVKGLQPLAASVSPELATLVSEPTLGFTDFIEAMLMLSVVVYSDEVRYPDQRPITAKVWSFFEEHVCRRALHGAAMCSDPYTTGLYATVPPGLVSVYPAVAPRLQCTCLFVEVINFQRDSVASDPVPLPTGQAANEGSPSSLFLTEVAATETESPLRSSEACVAHSDTAFPAAAAFFRKEWSLLERNRSVPFFGRSQASVSHSIIICGVAEEASPTRCPEILQVPLPNSLQQPMLYQCAVEAVAVTETDEGLEEGAVRILFTPFRSFTVELGVSDEDAMATDEGRNSAAETRPWGCADVIVTDTPLVQVVPPRLLAPLHTLFSSEILALRGDETAASVPPLISLSSVCEICRKLQWCATFDRQQHDLPSLCAQAWAKYGDFQRILHPTASQHKSSPTPAGGSSSFTGKAPLLSFTDFIGCLATVLFLQQSGRLSDVPDVPRRLEFALSSLSPAVTSVTETSRVPDIELRSPDIYSIPYNAFRDVPYLTALERKTKQTKEAQNHRTDLITSLREYYARQMPSPVTLPPLPEDRPCAMRLVSQYGTVSPTAVFHAVMHEGAEVIKAHFLQQELSIPELAD</sequence>
<proteinExistence type="predicted"/>
<organism evidence="2 3">
    <name type="scientific">Leishmania tarentolae</name>
    <name type="common">Sauroleishmania tarentolae</name>
    <dbReference type="NCBI Taxonomy" id="5689"/>
    <lineage>
        <taxon>Eukaryota</taxon>
        <taxon>Discoba</taxon>
        <taxon>Euglenozoa</taxon>
        <taxon>Kinetoplastea</taxon>
        <taxon>Metakinetoplastina</taxon>
        <taxon>Trypanosomatida</taxon>
        <taxon>Trypanosomatidae</taxon>
        <taxon>Leishmaniinae</taxon>
        <taxon>Leishmania</taxon>
        <taxon>lizard Leishmania</taxon>
    </lineage>
</organism>
<dbReference type="EMBL" id="BLBS01000054">
    <property type="protein sequence ID" value="GET92424.1"/>
    <property type="molecule type" value="Genomic_DNA"/>
</dbReference>
<dbReference type="VEuPathDB" id="TriTrypDB:LtaPh_3435000"/>
<dbReference type="AlphaFoldDB" id="A0A640KTR6"/>
<reference evidence="2" key="1">
    <citation type="submission" date="2019-11" db="EMBL/GenBank/DDBJ databases">
        <title>Leishmania tarentolae CDS.</title>
        <authorList>
            <person name="Goto Y."/>
            <person name="Yamagishi J."/>
        </authorList>
    </citation>
    <scope>NUCLEOTIDE SEQUENCE [LARGE SCALE GENOMIC DNA]</scope>
    <source>
        <strain evidence="2">Parrot Tar II</strain>
    </source>
</reference>
<gene>
    <name evidence="2" type="ORF">LtaPh_3435000</name>
</gene>
<evidence type="ECO:0000256" key="1">
    <source>
        <dbReference type="SAM" id="MobiDB-lite"/>
    </source>
</evidence>
<comment type="caution">
    <text evidence="2">The sequence shown here is derived from an EMBL/GenBank/DDBJ whole genome shotgun (WGS) entry which is preliminary data.</text>
</comment>
<name>A0A640KTR6_LEITA</name>
<keyword evidence="3" id="KW-1185">Reference proteome</keyword>
<feature type="compositionally biased region" description="Low complexity" evidence="1">
    <location>
        <begin position="109"/>
        <end position="122"/>
    </location>
</feature>
<evidence type="ECO:0000313" key="2">
    <source>
        <dbReference type="EMBL" id="GET92424.1"/>
    </source>
</evidence>